<protein>
    <submittedName>
        <fullName evidence="6">4-hydroxy-tetrahydrodipicolinate synthase</fullName>
    </submittedName>
</protein>
<evidence type="ECO:0000256" key="5">
    <source>
        <dbReference type="PIRSR" id="PIRSR001365-2"/>
    </source>
</evidence>
<dbReference type="PANTHER" id="PTHR12128">
    <property type="entry name" value="DIHYDRODIPICOLINATE SYNTHASE"/>
    <property type="match status" value="1"/>
</dbReference>
<evidence type="ECO:0000313" key="6">
    <source>
        <dbReference type="EMBL" id="SHH36587.1"/>
    </source>
</evidence>
<feature type="active site" description="Schiff-base intermediate with substrate" evidence="4">
    <location>
        <position position="168"/>
    </location>
</feature>
<dbReference type="RefSeq" id="WP_079570173.1">
    <property type="nucleotide sequence ID" value="NZ_LT670818.1"/>
</dbReference>
<organism evidence="6 7">
    <name type="scientific">Bradyrhizobium erythrophlei</name>
    <dbReference type="NCBI Taxonomy" id="1437360"/>
    <lineage>
        <taxon>Bacteria</taxon>
        <taxon>Pseudomonadati</taxon>
        <taxon>Pseudomonadota</taxon>
        <taxon>Alphaproteobacteria</taxon>
        <taxon>Hyphomicrobiales</taxon>
        <taxon>Nitrobacteraceae</taxon>
        <taxon>Bradyrhizobium</taxon>
    </lineage>
</organism>
<reference evidence="6 7" key="1">
    <citation type="submission" date="2016-11" db="EMBL/GenBank/DDBJ databases">
        <authorList>
            <person name="Jaros S."/>
            <person name="Januszkiewicz K."/>
            <person name="Wedrychowicz H."/>
        </authorList>
    </citation>
    <scope>NUCLEOTIDE SEQUENCE [LARGE SCALE GENOMIC DNA]</scope>
    <source>
        <strain evidence="6 7">GAS242</strain>
    </source>
</reference>
<evidence type="ECO:0000313" key="7">
    <source>
        <dbReference type="Proteomes" id="UP000190675"/>
    </source>
</evidence>
<dbReference type="GO" id="GO:0008840">
    <property type="term" value="F:4-hydroxy-tetrahydrodipicolinate synthase activity"/>
    <property type="evidence" value="ECO:0007669"/>
    <property type="project" value="TreeGrafter"/>
</dbReference>
<evidence type="ECO:0000256" key="1">
    <source>
        <dbReference type="ARBA" id="ARBA00007592"/>
    </source>
</evidence>
<keyword evidence="2 3" id="KW-0456">Lyase</keyword>
<dbReference type="SUPFAM" id="SSF51569">
    <property type="entry name" value="Aldolase"/>
    <property type="match status" value="1"/>
</dbReference>
<dbReference type="Proteomes" id="UP000190675">
    <property type="component" value="Chromosome I"/>
</dbReference>
<dbReference type="GO" id="GO:0005829">
    <property type="term" value="C:cytosol"/>
    <property type="evidence" value="ECO:0007669"/>
    <property type="project" value="TreeGrafter"/>
</dbReference>
<dbReference type="PIRSF" id="PIRSF001365">
    <property type="entry name" value="DHDPS"/>
    <property type="match status" value="1"/>
</dbReference>
<dbReference type="Gene3D" id="3.20.20.70">
    <property type="entry name" value="Aldolase class I"/>
    <property type="match status" value="1"/>
</dbReference>
<dbReference type="EMBL" id="LT670818">
    <property type="protein sequence ID" value="SHH36587.1"/>
    <property type="molecule type" value="Genomic_DNA"/>
</dbReference>
<dbReference type="OrthoDB" id="9778880at2"/>
<dbReference type="PANTHER" id="PTHR12128:SF66">
    <property type="entry name" value="4-HYDROXY-2-OXOGLUTARATE ALDOLASE, MITOCHONDRIAL"/>
    <property type="match status" value="1"/>
</dbReference>
<evidence type="ECO:0000256" key="2">
    <source>
        <dbReference type="ARBA" id="ARBA00023239"/>
    </source>
</evidence>
<gene>
    <name evidence="6" type="ORF">SAMN05444169_7082</name>
</gene>
<dbReference type="CDD" id="cd00408">
    <property type="entry name" value="DHDPS-like"/>
    <property type="match status" value="1"/>
</dbReference>
<sequence length="308" mass="33254">MKAAAKKFQGVFAFVVTPTKSDGEEIDDACLARVIDHQIASGVAGITVFGSTGGIGSFTEDERRAVILKAVKHTAGRVPVLPGTGAMSTAEAIRLSKFSEDNGADGVLVVPINYWRATEDELYEHYRAIAGAVKIPVGIYNNPGTTAVDMRPALIARIAEIDNVGFVKESSGDMSRISAIRQLTNRQITVLNGNDACTPEAIAAGADGWFAGSCNIMPRRCVELFRIGHDEKNIEAMREYFQPMFPICEYMGVKGYIRVAHTACDLLGRSVGQTRRPLRMLNAADRRYLQALLENAGLMKAEAATALA</sequence>
<feature type="active site" description="Proton donor/acceptor" evidence="4">
    <location>
        <position position="140"/>
    </location>
</feature>
<evidence type="ECO:0000256" key="3">
    <source>
        <dbReference type="PIRNR" id="PIRNR001365"/>
    </source>
</evidence>
<comment type="similarity">
    <text evidence="1 3">Belongs to the DapA family.</text>
</comment>
<dbReference type="AlphaFoldDB" id="A0A1M5SDC2"/>
<name>A0A1M5SDC2_9BRAD</name>
<dbReference type="InterPro" id="IPR013785">
    <property type="entry name" value="Aldolase_TIM"/>
</dbReference>
<accession>A0A1M5SDC2</accession>
<proteinExistence type="inferred from homology"/>
<dbReference type="SMART" id="SM01130">
    <property type="entry name" value="DHDPS"/>
    <property type="match status" value="1"/>
</dbReference>
<dbReference type="Pfam" id="PF00701">
    <property type="entry name" value="DHDPS"/>
    <property type="match status" value="1"/>
</dbReference>
<feature type="binding site" evidence="5">
    <location>
        <position position="52"/>
    </location>
    <ligand>
        <name>pyruvate</name>
        <dbReference type="ChEBI" id="CHEBI:15361"/>
    </ligand>
</feature>
<dbReference type="InterPro" id="IPR002220">
    <property type="entry name" value="DapA-like"/>
</dbReference>
<dbReference type="PRINTS" id="PR00146">
    <property type="entry name" value="DHPICSNTHASE"/>
</dbReference>
<evidence type="ECO:0000256" key="4">
    <source>
        <dbReference type="PIRSR" id="PIRSR001365-1"/>
    </source>
</evidence>